<dbReference type="EMBL" id="CAKLBY020000258">
    <property type="protein sequence ID" value="CAK7940462.1"/>
    <property type="molecule type" value="Genomic_DNA"/>
</dbReference>
<accession>A0AAV1V2R4</accession>
<dbReference type="AlphaFoldDB" id="A0AAV1V2R4"/>
<organism evidence="1 2">
    <name type="scientific">Peronospora matthiolae</name>
    <dbReference type="NCBI Taxonomy" id="2874970"/>
    <lineage>
        <taxon>Eukaryota</taxon>
        <taxon>Sar</taxon>
        <taxon>Stramenopiles</taxon>
        <taxon>Oomycota</taxon>
        <taxon>Peronosporomycetes</taxon>
        <taxon>Peronosporales</taxon>
        <taxon>Peronosporaceae</taxon>
        <taxon>Peronospora</taxon>
    </lineage>
</organism>
<comment type="caution">
    <text evidence="1">The sequence shown here is derived from an EMBL/GenBank/DDBJ whole genome shotgun (WGS) entry which is preliminary data.</text>
</comment>
<protein>
    <recommendedName>
        <fullName evidence="3">Polyketide synthase</fullName>
    </recommendedName>
</protein>
<evidence type="ECO:0008006" key="3">
    <source>
        <dbReference type="Google" id="ProtNLM"/>
    </source>
</evidence>
<gene>
    <name evidence="1" type="ORF">PM001_LOCUS25612</name>
</gene>
<evidence type="ECO:0000313" key="2">
    <source>
        <dbReference type="Proteomes" id="UP001162060"/>
    </source>
</evidence>
<sequence length="103" mass="11240">MKAWQSPPQRGLDQGTSKLAVRGLCCTHWSFSVRALHLDETVDPDGENASVCSLHLASQLPTTSTWVCIVHRDFQPSLHSLEICPGTFMKTPGYCVAVLDSGL</sequence>
<proteinExistence type="predicted"/>
<evidence type="ECO:0000313" key="1">
    <source>
        <dbReference type="EMBL" id="CAK7940462.1"/>
    </source>
</evidence>
<dbReference type="Proteomes" id="UP001162060">
    <property type="component" value="Unassembled WGS sequence"/>
</dbReference>
<reference evidence="1" key="1">
    <citation type="submission" date="2024-01" db="EMBL/GenBank/DDBJ databases">
        <authorList>
            <person name="Webb A."/>
        </authorList>
    </citation>
    <scope>NUCLEOTIDE SEQUENCE</scope>
    <source>
        <strain evidence="1">Pm1</strain>
    </source>
</reference>
<name>A0AAV1V2R4_9STRA</name>